<evidence type="ECO:0000313" key="1">
    <source>
        <dbReference type="EMBL" id="WAH41392.1"/>
    </source>
</evidence>
<evidence type="ECO:0000313" key="2">
    <source>
        <dbReference type="Proteomes" id="UP001164761"/>
    </source>
</evidence>
<dbReference type="Proteomes" id="UP001164761">
    <property type="component" value="Chromosome"/>
</dbReference>
<gene>
    <name evidence="1" type="ORF">NZD89_24610</name>
</gene>
<name>A0ABY6ZFW7_9BACL</name>
<reference evidence="1" key="1">
    <citation type="submission" date="2022-08" db="EMBL/GenBank/DDBJ databases">
        <title>Alicyclobacillus fastidiosus DSM 17978, complete genome.</title>
        <authorList>
            <person name="Wang Q."/>
            <person name="Cai R."/>
            <person name="Wang Z."/>
        </authorList>
    </citation>
    <scope>NUCLEOTIDE SEQUENCE</scope>
    <source>
        <strain evidence="1">DSM 17978</strain>
    </source>
</reference>
<accession>A0ABY6ZFW7</accession>
<keyword evidence="2" id="KW-1185">Reference proteome</keyword>
<protein>
    <submittedName>
        <fullName evidence="1">Uncharacterized protein</fullName>
    </submittedName>
</protein>
<organism evidence="1 2">
    <name type="scientific">Alicyclobacillus fastidiosus</name>
    <dbReference type="NCBI Taxonomy" id="392011"/>
    <lineage>
        <taxon>Bacteria</taxon>
        <taxon>Bacillati</taxon>
        <taxon>Bacillota</taxon>
        <taxon>Bacilli</taxon>
        <taxon>Bacillales</taxon>
        <taxon>Alicyclobacillaceae</taxon>
        <taxon>Alicyclobacillus</taxon>
    </lineage>
</organism>
<sequence>MSKHCDNNTGVVILNYDSTDFHINAVDTAGDIPSSCLSILVAGPTTNRAAAAIACLISHGFKIEAFDAANGSNQEVTLVRHKHE</sequence>
<proteinExistence type="predicted"/>
<dbReference type="EMBL" id="CP104067">
    <property type="protein sequence ID" value="WAH41392.1"/>
    <property type="molecule type" value="Genomic_DNA"/>
</dbReference>
<dbReference type="RefSeq" id="WP_268005304.1">
    <property type="nucleotide sequence ID" value="NZ_BSUT01000001.1"/>
</dbReference>